<accession>A0ABW6JJ48</accession>
<dbReference type="RefSeq" id="WP_381727274.1">
    <property type="nucleotide sequence ID" value="NZ_JBHVBU010000058.1"/>
</dbReference>
<protein>
    <submittedName>
        <fullName evidence="1">Uncharacterized protein</fullName>
    </submittedName>
</protein>
<dbReference type="EMBL" id="JBHVBU010000058">
    <property type="protein sequence ID" value="MFE7965407.1"/>
    <property type="molecule type" value="Genomic_DNA"/>
</dbReference>
<reference evidence="1 2" key="1">
    <citation type="submission" date="2024-09" db="EMBL/GenBank/DDBJ databases">
        <title>The Natural Products Discovery Center: Release of the First 8490 Sequenced Strains for Exploring Actinobacteria Biosynthetic Diversity.</title>
        <authorList>
            <person name="Kalkreuter E."/>
            <person name="Kautsar S.A."/>
            <person name="Yang D."/>
            <person name="Bader C.D."/>
            <person name="Teijaro C.N."/>
            <person name="Fluegel L."/>
            <person name="Davis C.M."/>
            <person name="Simpson J.R."/>
            <person name="Lauterbach L."/>
            <person name="Steele A.D."/>
            <person name="Gui C."/>
            <person name="Meng S."/>
            <person name="Li G."/>
            <person name="Viehrig K."/>
            <person name="Ye F."/>
            <person name="Su P."/>
            <person name="Kiefer A.F."/>
            <person name="Nichols A."/>
            <person name="Cepeda A.J."/>
            <person name="Yan W."/>
            <person name="Fan B."/>
            <person name="Jiang Y."/>
            <person name="Adhikari A."/>
            <person name="Zheng C.-J."/>
            <person name="Schuster L."/>
            <person name="Cowan T.M."/>
            <person name="Smanski M.J."/>
            <person name="Chevrette M.G."/>
            <person name="De Carvalho L.P.S."/>
            <person name="Shen B."/>
        </authorList>
    </citation>
    <scope>NUCLEOTIDE SEQUENCE [LARGE SCALE GENOMIC DNA]</scope>
    <source>
        <strain evidence="1 2">NPDC057399</strain>
    </source>
</reference>
<name>A0ABW6JJ48_STRCE</name>
<dbReference type="CDD" id="cd00093">
    <property type="entry name" value="HTH_XRE"/>
    <property type="match status" value="1"/>
</dbReference>
<evidence type="ECO:0000313" key="2">
    <source>
        <dbReference type="Proteomes" id="UP001600650"/>
    </source>
</evidence>
<sequence length="227" mass="25486">MPLIDVAPGHTRLYLSKSEVAKRLVISRNHIGRLITNKLFPDADVWIAKYLVGWDEQRILTFGREIGILNDNNQRILDPETGRPVAITGGSRTGTDRLRTIVNESYRRTPETFLGAALIAELYQVAQASIYMNRSRERFIPADIAIDTRFGWSEERVIEYGLQTGRFKSPNRPDEWAIERTTVHGFPAADWATKRVIDQGPDAVAQVIAGLKEAGHPVPRRLTNAAA</sequence>
<proteinExistence type="predicted"/>
<organism evidence="1 2">
    <name type="scientific">Streptomyces cellulosae</name>
    <dbReference type="NCBI Taxonomy" id="1968"/>
    <lineage>
        <taxon>Bacteria</taxon>
        <taxon>Bacillati</taxon>
        <taxon>Actinomycetota</taxon>
        <taxon>Actinomycetes</taxon>
        <taxon>Kitasatosporales</taxon>
        <taxon>Streptomycetaceae</taxon>
        <taxon>Streptomyces</taxon>
    </lineage>
</organism>
<evidence type="ECO:0000313" key="1">
    <source>
        <dbReference type="EMBL" id="MFE7965407.1"/>
    </source>
</evidence>
<keyword evidence="2" id="KW-1185">Reference proteome</keyword>
<gene>
    <name evidence="1" type="ORF">ACFU0X_20625</name>
</gene>
<dbReference type="InterPro" id="IPR001387">
    <property type="entry name" value="Cro/C1-type_HTH"/>
</dbReference>
<comment type="caution">
    <text evidence="1">The sequence shown here is derived from an EMBL/GenBank/DDBJ whole genome shotgun (WGS) entry which is preliminary data.</text>
</comment>
<dbReference type="Proteomes" id="UP001600650">
    <property type="component" value="Unassembled WGS sequence"/>
</dbReference>